<gene>
    <name evidence="2" type="ORF">HMPREF0168_0876</name>
</gene>
<protein>
    <recommendedName>
        <fullName evidence="1">Helix-turn-helix domain-containing protein</fullName>
    </recommendedName>
</protein>
<organism evidence="2 3">
    <name type="scientific">Bifidobacterium dentium ATCC 27679</name>
    <dbReference type="NCBI Taxonomy" id="871562"/>
    <lineage>
        <taxon>Bacteria</taxon>
        <taxon>Bacillati</taxon>
        <taxon>Actinomycetota</taxon>
        <taxon>Actinomycetes</taxon>
        <taxon>Bifidobacteriales</taxon>
        <taxon>Bifidobacteriaceae</taxon>
        <taxon>Bifidobacterium</taxon>
    </lineage>
</organism>
<dbReference type="RefSeq" id="WP_003842024.1">
    <property type="nucleotide sequence ID" value="NZ_GL405225.1"/>
</dbReference>
<dbReference type="EMBL" id="AEEQ01000009">
    <property type="protein sequence ID" value="EFM41483.1"/>
    <property type="molecule type" value="Genomic_DNA"/>
</dbReference>
<proteinExistence type="predicted"/>
<comment type="caution">
    <text evidence="2">The sequence shown here is derived from an EMBL/GenBank/DDBJ whole genome shotgun (WGS) entry which is preliminary data.</text>
</comment>
<accession>E0Q6W8</accession>
<feature type="domain" description="Helix-turn-helix" evidence="1">
    <location>
        <begin position="12"/>
        <end position="58"/>
    </location>
</feature>
<dbReference type="Pfam" id="PF12728">
    <property type="entry name" value="HTH_17"/>
    <property type="match status" value="1"/>
</dbReference>
<dbReference type="InterPro" id="IPR041657">
    <property type="entry name" value="HTH_17"/>
</dbReference>
<reference evidence="2 3" key="1">
    <citation type="submission" date="2010-08" db="EMBL/GenBank/DDBJ databases">
        <authorList>
            <person name="Muzny D."/>
            <person name="Qin X."/>
            <person name="Deng J."/>
            <person name="Jiang H."/>
            <person name="Liu Y."/>
            <person name="Qu J."/>
            <person name="Song X.-Z."/>
            <person name="Zhang L."/>
            <person name="Thornton R."/>
            <person name="Coyle M."/>
            <person name="Francisco L."/>
            <person name="Jackson L."/>
            <person name="Javaid M."/>
            <person name="Korchina V."/>
            <person name="Kovar C."/>
            <person name="Mata R."/>
            <person name="Mathew T."/>
            <person name="Ngo R."/>
            <person name="Nguyen L."/>
            <person name="Nguyen N."/>
            <person name="Okwuonu G."/>
            <person name="Ongeri F."/>
            <person name="Pham C."/>
            <person name="Simmons D."/>
            <person name="Wilczek-Boney K."/>
            <person name="Hale W."/>
            <person name="Jakkamsetti A."/>
            <person name="Pham P."/>
            <person name="Ruth R."/>
            <person name="San Lucas F."/>
            <person name="Warren J."/>
            <person name="Zhang J."/>
            <person name="Zhao Z."/>
            <person name="Zhou C."/>
            <person name="Zhu D."/>
            <person name="Lee S."/>
            <person name="Bess C."/>
            <person name="Blankenburg K."/>
            <person name="Forbes L."/>
            <person name="Fu Q."/>
            <person name="Gubbala S."/>
            <person name="Hirani K."/>
            <person name="Jayaseelan J.C."/>
            <person name="Lara F."/>
            <person name="Munidasa M."/>
            <person name="Palculict T."/>
            <person name="Patil S."/>
            <person name="Pu L.-L."/>
            <person name="Saada N."/>
            <person name="Tang L."/>
            <person name="Weissenberger G."/>
            <person name="Zhu Y."/>
            <person name="Hemphill L."/>
            <person name="Shang Y."/>
            <person name="Youmans B."/>
            <person name="Ayvaz T."/>
            <person name="Ross M."/>
            <person name="Santibanez J."/>
            <person name="Aqrawi P."/>
            <person name="Gross S."/>
            <person name="Joshi V."/>
            <person name="Fowler G."/>
            <person name="Nazareth L."/>
            <person name="Reid J."/>
            <person name="Worley K."/>
            <person name="Petrosino J."/>
            <person name="Highlander S."/>
            <person name="Gibbs R."/>
        </authorList>
    </citation>
    <scope>NUCLEOTIDE SEQUENCE [LARGE SCALE GENOMIC DNA]</scope>
    <source>
        <strain evidence="2 3">ATCC 27679</strain>
    </source>
</reference>
<name>E0Q6W8_9BIFI</name>
<dbReference type="InterPro" id="IPR009061">
    <property type="entry name" value="DNA-bd_dom_put_sf"/>
</dbReference>
<dbReference type="SUPFAM" id="SSF46955">
    <property type="entry name" value="Putative DNA-binding domain"/>
    <property type="match status" value="1"/>
</dbReference>
<dbReference type="HOGENOM" id="CLU_140176_9_5_11"/>
<evidence type="ECO:0000259" key="1">
    <source>
        <dbReference type="Pfam" id="PF12728"/>
    </source>
</evidence>
<evidence type="ECO:0000313" key="3">
    <source>
        <dbReference type="Proteomes" id="UP000003323"/>
    </source>
</evidence>
<dbReference type="Proteomes" id="UP000003323">
    <property type="component" value="Unassembled WGS sequence"/>
</dbReference>
<evidence type="ECO:0000313" key="2">
    <source>
        <dbReference type="EMBL" id="EFM41483.1"/>
    </source>
</evidence>
<sequence length="71" mass="7829">MEFLNKVPNRLITARELSAITGIAAGTLGNWRSTGRGPAFMKIGGGVFYDPSDVREFFLSVPKIRATWEGR</sequence>
<dbReference type="AlphaFoldDB" id="E0Q6W8"/>